<comment type="caution">
    <text evidence="2">The sequence shown here is derived from an EMBL/GenBank/DDBJ whole genome shotgun (WGS) entry which is preliminary data.</text>
</comment>
<dbReference type="InterPro" id="IPR003607">
    <property type="entry name" value="HD/PDEase_dom"/>
</dbReference>
<name>A0ABT5J0Z4_9NEIS</name>
<dbReference type="Pfam" id="PF13487">
    <property type="entry name" value="HD_5"/>
    <property type="match status" value="1"/>
</dbReference>
<dbReference type="CDD" id="cd00077">
    <property type="entry name" value="HDc"/>
    <property type="match status" value="1"/>
</dbReference>
<evidence type="ECO:0000259" key="1">
    <source>
        <dbReference type="PROSITE" id="PS51832"/>
    </source>
</evidence>
<accession>A0ABT5J0Z4</accession>
<dbReference type="Proteomes" id="UP001219956">
    <property type="component" value="Unassembled WGS sequence"/>
</dbReference>
<dbReference type="EMBL" id="JAQQLF010000021">
    <property type="protein sequence ID" value="MDC7718493.1"/>
    <property type="molecule type" value="Genomic_DNA"/>
</dbReference>
<reference evidence="2 3" key="1">
    <citation type="submission" date="2023-01" db="EMBL/GenBank/DDBJ databases">
        <title>Novel species of the genus Vogesella isolated from rivers.</title>
        <authorList>
            <person name="Lu H."/>
        </authorList>
    </citation>
    <scope>NUCLEOTIDE SEQUENCE [LARGE SCALE GENOMIC DNA]</scope>
    <source>
        <strain evidence="2 3">DC21W</strain>
    </source>
</reference>
<evidence type="ECO:0000313" key="2">
    <source>
        <dbReference type="EMBL" id="MDC7718493.1"/>
    </source>
</evidence>
<dbReference type="PANTHER" id="PTHR43155">
    <property type="entry name" value="CYCLIC DI-GMP PHOSPHODIESTERASE PA4108-RELATED"/>
    <property type="match status" value="1"/>
</dbReference>
<dbReference type="PANTHER" id="PTHR43155:SF2">
    <property type="entry name" value="CYCLIC DI-GMP PHOSPHODIESTERASE PA4108"/>
    <property type="match status" value="1"/>
</dbReference>
<feature type="domain" description="HD-GYP" evidence="1">
    <location>
        <begin position="124"/>
        <end position="319"/>
    </location>
</feature>
<dbReference type="InterPro" id="IPR037522">
    <property type="entry name" value="HD_GYP_dom"/>
</dbReference>
<evidence type="ECO:0000313" key="3">
    <source>
        <dbReference type="Proteomes" id="UP001219956"/>
    </source>
</evidence>
<dbReference type="SUPFAM" id="SSF109604">
    <property type="entry name" value="HD-domain/PDEase-like"/>
    <property type="match status" value="1"/>
</dbReference>
<keyword evidence="3" id="KW-1185">Reference proteome</keyword>
<dbReference type="Gene3D" id="1.10.3210.10">
    <property type="entry name" value="Hypothetical protein af1432"/>
    <property type="match status" value="1"/>
</dbReference>
<organism evidence="2 3">
    <name type="scientific">Vogesella aquatica</name>
    <dbReference type="NCBI Taxonomy" id="2984206"/>
    <lineage>
        <taxon>Bacteria</taxon>
        <taxon>Pseudomonadati</taxon>
        <taxon>Pseudomonadota</taxon>
        <taxon>Betaproteobacteria</taxon>
        <taxon>Neisseriales</taxon>
        <taxon>Chromobacteriaceae</taxon>
        <taxon>Vogesella</taxon>
    </lineage>
</organism>
<proteinExistence type="predicted"/>
<protein>
    <submittedName>
        <fullName evidence="2">HD domain-containing protein</fullName>
    </submittedName>
</protein>
<dbReference type="PROSITE" id="PS51832">
    <property type="entry name" value="HD_GYP"/>
    <property type="match status" value="1"/>
</dbReference>
<sequence length="388" mass="43358">MTEKSKLSADMILVGKQLPVDVYHRSGMLLVKQGHYVLTPEQKQKLLAHGQLDNSAKAALVEKELRERRERQEQERRQAASQVLNPLVELDQLAHKVNGLLNRYFHSQHFCSDVSHVASRLLTLAEKQPDGLIASCLLVPFNDYGSMHSLHTAAMLGILGRRLNLPAKEMHVLLCAALTMNIAATKLHSDLSKQETALDASQKSDMYAHPLLSSAILRDLGVDDERWHLLVQQHHEEWNGSGYPYGLKKEEIDPGAHLIRLTDVLTSLLVTQAHRAGRLPSIALGRLFKGEFSEFDPRFVALLIKELGIYPPGSFVRLANHEIAVVTHRPSDSNTKHPKVAAIRSASGEMYGEPLPRNTRTSEHTITEPISLKEAGVRPAFLLKIWNT</sequence>
<gene>
    <name evidence="2" type="ORF">PQU95_14890</name>
</gene>
<dbReference type="RefSeq" id="WP_272752735.1">
    <property type="nucleotide sequence ID" value="NZ_JAQQLF010000021.1"/>
</dbReference>